<dbReference type="SUPFAM" id="SSF48452">
    <property type="entry name" value="TPR-like"/>
    <property type="match status" value="2"/>
</dbReference>
<protein>
    <submittedName>
        <fullName evidence="3">Tetratricopeptide repeat protein</fullName>
    </submittedName>
</protein>
<evidence type="ECO:0000256" key="1">
    <source>
        <dbReference type="ARBA" id="ARBA00022737"/>
    </source>
</evidence>
<keyword evidence="1" id="KW-0677">Repeat</keyword>
<gene>
    <name evidence="3" type="ORF">FOC70_02085</name>
</gene>
<sequence>MARNRKKVNKSFEERIYIDKSTSSISHLFTFIDQIRHIDLGKEDIDYGLMNIYGIGGKGKSALIEEFIIQLEKNGYDYIYFDADKFANRVISMEDTLLDFRNQLVSKYGFEFPLFDLRIVIQKSPSPVELSEKLTSNDSLNASNSIKNIKRFLLPVVDFFEDRSITLGIFNLGNDLLEAYDEYKSEMNGDTETTILNSYIRYKQKNPKEFLYLLLDDFVTDYNKNIDRLRKTNSDYIMTIILDTFEDFNMVEDWLFYGDEKNNDYGLCHNLSFTCWTVGGRKDLNLNESNGWDSSNYLSVNAENFTELESNSYIDKKVDNNKDFFLDNNEDLDLIKRNFFKKTNGDPLASNLLANQALRNNSADAISIIENLEYSSDLYEEIVYRYLKYIESNKQESNLIKLMISIGMFKKEDIQELISAYNLEINMLDFDEIIERLIDFKFISNVYQDKNNDDYTDEIYEIDKLIRNYLINIRYPRKHKDYGKSIINTDYKNAALNYLSRKLVNYGHKEEFYIKQIIQLIDSLGIENKSEALRLKREKYFKPYLEFLKNEKDYDEVLRLLILIINSENKCQIDDQYYSELLIEILDTAYYHAPYLYSMEIEKLINSQDSRCNNQNFINSASIYLNRRNQYDKSYQLLNSNFKIGDLSIKNHINLMWLLYRLQKLEELDNVIKSAELKLRDVNDSMYYITAVHIYKCFIYTHQGQYDLALNLYNNVQSFIYDNDIKLDNYLLYIVEGCGAIILNKTGYFQQAMEMNLRLVKRLESWEKNFENTSLLANTLNNLGMNYSNLGMKKEYEWAFTKAYNIRKSILPKDSDDLLQSENNYSIILMNNGKYLEALDILSNTLKKNIEIFGENHIKVARNLYNIGQCYQYLEDYYTATEYYFESYAIKKEFYDNKDNKDTTKTYLRYLSSLAHDLNENNEEYLAENLENVMVFILSNENLRSFSNTVELKDTVELLFKFRLRKFETLYNQIDTKLSRDSFRYLYAEMMKNGIDRIVDSRVDNQSTEFKDKISNFIYQQIQIDDINELADSHFDSLSLESDRFINVFENMIMEAKDNGIRFGLVSINRLFEIQEDTYNDLLELYLRNSNSIAGTNETYNESLYILNYYFNIE</sequence>
<dbReference type="Pfam" id="PF13424">
    <property type="entry name" value="TPR_12"/>
    <property type="match status" value="1"/>
</dbReference>
<evidence type="ECO:0000313" key="4">
    <source>
        <dbReference type="Proteomes" id="UP000502899"/>
    </source>
</evidence>
<dbReference type="AlphaFoldDB" id="A0A7D4K071"/>
<proteinExistence type="predicted"/>
<accession>A0A7D4K071</accession>
<dbReference type="InterPro" id="IPR027417">
    <property type="entry name" value="P-loop_NTPase"/>
</dbReference>
<dbReference type="PANTHER" id="PTHR45641:SF19">
    <property type="entry name" value="NEPHROCYSTIN-3"/>
    <property type="match status" value="1"/>
</dbReference>
<dbReference type="SUPFAM" id="SSF52540">
    <property type="entry name" value="P-loop containing nucleoside triphosphate hydrolases"/>
    <property type="match status" value="1"/>
</dbReference>
<dbReference type="InterPro" id="IPR011990">
    <property type="entry name" value="TPR-like_helical_dom_sf"/>
</dbReference>
<evidence type="ECO:0000313" key="3">
    <source>
        <dbReference type="EMBL" id="QKH79218.1"/>
    </source>
</evidence>
<reference evidence="3 4" key="1">
    <citation type="submission" date="2020-05" db="EMBL/GenBank/DDBJ databases">
        <title>FDA dAtabase for Regulatory Grade micrObial Sequences (FDA-ARGOS): Supporting development and validation of Infectious Disease Dx tests.</title>
        <authorList>
            <person name="Pederson C."/>
            <person name="Tallon L."/>
            <person name="Sadzewicz L."/>
            <person name="Zhao X."/>
            <person name="Vavikolanu K."/>
            <person name="Mehta A."/>
            <person name="Aluvathingal J."/>
            <person name="Nadendla S."/>
            <person name="Myers T."/>
            <person name="Yan Y."/>
            <person name="Sichtig H."/>
        </authorList>
    </citation>
    <scope>NUCLEOTIDE SEQUENCE [LARGE SCALE GENOMIC DNA]</scope>
    <source>
        <strain evidence="3 4">FDAARGOS_764</strain>
    </source>
</reference>
<dbReference type="Gene3D" id="1.25.40.10">
    <property type="entry name" value="Tetratricopeptide repeat domain"/>
    <property type="match status" value="1"/>
</dbReference>
<dbReference type="EMBL" id="CP054000">
    <property type="protein sequence ID" value="QKH79218.1"/>
    <property type="molecule type" value="Genomic_DNA"/>
</dbReference>
<dbReference type="PANTHER" id="PTHR45641">
    <property type="entry name" value="TETRATRICOPEPTIDE REPEAT PROTEIN (AFU_ORTHOLOGUE AFUA_6G03870)"/>
    <property type="match status" value="1"/>
</dbReference>
<name>A0A7D4K071_FINMA</name>
<evidence type="ECO:0000256" key="2">
    <source>
        <dbReference type="ARBA" id="ARBA00022803"/>
    </source>
</evidence>
<dbReference type="Proteomes" id="UP000502899">
    <property type="component" value="Chromosome"/>
</dbReference>
<organism evidence="3 4">
    <name type="scientific">Finegoldia magna</name>
    <name type="common">Peptostreptococcus magnus</name>
    <dbReference type="NCBI Taxonomy" id="1260"/>
    <lineage>
        <taxon>Bacteria</taxon>
        <taxon>Bacillati</taxon>
        <taxon>Bacillota</taxon>
        <taxon>Tissierellia</taxon>
        <taxon>Tissierellales</taxon>
        <taxon>Peptoniphilaceae</taxon>
        <taxon>Finegoldia</taxon>
    </lineage>
</organism>
<keyword evidence="2" id="KW-0802">TPR repeat</keyword>